<dbReference type="RefSeq" id="WP_125754200.1">
    <property type="nucleotide sequence ID" value="NZ_JBHTON010000032.1"/>
</dbReference>
<keyword evidence="5" id="KW-0456">Lyase</keyword>
<feature type="modified residue" description="O-(phosphoribosyl dephospho-coenzyme A)serine" evidence="4">
    <location>
        <position position="14"/>
    </location>
</feature>
<comment type="caution">
    <text evidence="5">The sequence shown here is derived from an EMBL/GenBank/DDBJ whole genome shotgun (WGS) entry which is preliminary data.</text>
</comment>
<dbReference type="Proteomes" id="UP001597252">
    <property type="component" value="Unassembled WGS sequence"/>
</dbReference>
<keyword evidence="3 4" id="KW-0597">Phosphoprotein</keyword>
<evidence type="ECO:0000313" key="5">
    <source>
        <dbReference type="EMBL" id="MFD1485526.1"/>
    </source>
</evidence>
<dbReference type="NCBIfam" id="TIGR01608">
    <property type="entry name" value="citD"/>
    <property type="match status" value="1"/>
</dbReference>
<evidence type="ECO:0000256" key="2">
    <source>
        <dbReference type="ARBA" id="ARBA00022490"/>
    </source>
</evidence>
<gene>
    <name evidence="4 5" type="primary">citD</name>
    <name evidence="5" type="ORF">ACFQ5J_09830</name>
</gene>
<evidence type="ECO:0000256" key="1">
    <source>
        <dbReference type="ARBA" id="ARBA00004496"/>
    </source>
</evidence>
<protein>
    <recommendedName>
        <fullName evidence="4">Citrate lyase acyl carrier protein</fullName>
    </recommendedName>
    <alternativeName>
        <fullName evidence="4">Citrate lyase gamma chain</fullName>
    </alternativeName>
</protein>
<evidence type="ECO:0000256" key="4">
    <source>
        <dbReference type="HAMAP-Rule" id="MF_00805"/>
    </source>
</evidence>
<dbReference type="InterPro" id="IPR023439">
    <property type="entry name" value="Mal_deCO2ase/Cit_lyase_ACP"/>
</dbReference>
<reference evidence="6" key="1">
    <citation type="journal article" date="2019" name="Int. J. Syst. Evol. Microbiol.">
        <title>The Global Catalogue of Microorganisms (GCM) 10K type strain sequencing project: providing services to taxonomists for standard genome sequencing and annotation.</title>
        <authorList>
            <consortium name="The Broad Institute Genomics Platform"/>
            <consortium name="The Broad Institute Genome Sequencing Center for Infectious Disease"/>
            <person name="Wu L."/>
            <person name="Ma J."/>
        </authorList>
    </citation>
    <scope>NUCLEOTIDE SEQUENCE [LARGE SCALE GENOMIC DNA]</scope>
    <source>
        <strain evidence="6">CCM 8903</strain>
    </source>
</reference>
<dbReference type="NCBIfam" id="NF009726">
    <property type="entry name" value="PRK13253.1"/>
    <property type="match status" value="1"/>
</dbReference>
<evidence type="ECO:0000313" key="6">
    <source>
        <dbReference type="Proteomes" id="UP001597252"/>
    </source>
</evidence>
<evidence type="ECO:0000256" key="3">
    <source>
        <dbReference type="ARBA" id="ARBA00022553"/>
    </source>
</evidence>
<accession>A0ABW4EAT2</accession>
<dbReference type="EMBL" id="JBHTON010000032">
    <property type="protein sequence ID" value="MFD1485526.1"/>
    <property type="molecule type" value="Genomic_DNA"/>
</dbReference>
<dbReference type="InterPro" id="IPR006495">
    <property type="entry name" value="CitD"/>
</dbReference>
<comment type="subunit">
    <text evidence="4">Oligomer with a subunit composition of (alpha,beta,gamma)6.</text>
</comment>
<comment type="similarity">
    <text evidence="4">Belongs to the CitD family.</text>
</comment>
<dbReference type="HAMAP" id="MF_00805">
    <property type="entry name" value="CitD"/>
    <property type="match status" value="1"/>
</dbReference>
<name>A0ABW4EAT2_9LACO</name>
<sequence>MAITTSALAGTLESSDAQVLIEPRAQGVQINLESSVYAQYGAHIEQLAHELVETLGITNATISITDKGALDCTLKARIEAAYYRALGKQQDFDWEVL</sequence>
<keyword evidence="2 4" id="KW-0963">Cytoplasm</keyword>
<comment type="subcellular location">
    <subcellularLocation>
        <location evidence="1 4">Cytoplasm</location>
    </subcellularLocation>
</comment>
<keyword evidence="6" id="KW-1185">Reference proteome</keyword>
<comment type="function">
    <text evidence="4">Covalent carrier of the coenzyme of citrate lyase.</text>
</comment>
<dbReference type="GO" id="GO:0008815">
    <property type="term" value="F:citrate (pro-3S)-lyase activity"/>
    <property type="evidence" value="ECO:0007669"/>
    <property type="project" value="UniProtKB-EC"/>
</dbReference>
<dbReference type="Pfam" id="PF06857">
    <property type="entry name" value="ACP"/>
    <property type="match status" value="1"/>
</dbReference>
<organism evidence="5 6">
    <name type="scientific">Lacticaseibacillus baoqingensis</name>
    <dbReference type="NCBI Taxonomy" id="2486013"/>
    <lineage>
        <taxon>Bacteria</taxon>
        <taxon>Bacillati</taxon>
        <taxon>Bacillota</taxon>
        <taxon>Bacilli</taxon>
        <taxon>Lactobacillales</taxon>
        <taxon>Lactobacillaceae</taxon>
        <taxon>Lacticaseibacillus</taxon>
    </lineage>
</organism>
<dbReference type="PIRSF" id="PIRSF002736">
    <property type="entry name" value="Citrt_lyas_gamma"/>
    <property type="match status" value="1"/>
</dbReference>
<proteinExistence type="inferred from homology"/>